<feature type="transmembrane region" description="Helical" evidence="1">
    <location>
        <begin position="28"/>
        <end position="46"/>
    </location>
</feature>
<reference evidence="2 3" key="1">
    <citation type="journal article" date="2015" name="J. Microbiol.">
        <title>Sphingosinicella ginsenosidimutans sp. nov., with ginsenoside converting activity.</title>
        <authorList>
            <person name="Kim J.K."/>
            <person name="Kang M.S."/>
            <person name="Park S.C."/>
            <person name="Kim K.M."/>
            <person name="Choi K."/>
            <person name="Yoon M.H."/>
            <person name="Im W.T."/>
        </authorList>
    </citation>
    <scope>NUCLEOTIDE SEQUENCE [LARGE SCALE GENOMIC DNA]</scope>
    <source>
        <strain evidence="2 3">BS-11</strain>
    </source>
</reference>
<keyword evidence="1" id="KW-0812">Transmembrane</keyword>
<dbReference type="RefSeq" id="WP_147042032.1">
    <property type="nucleotide sequence ID" value="NZ_BAABIR010000002.1"/>
</dbReference>
<keyword evidence="1" id="KW-1133">Transmembrane helix</keyword>
<dbReference type="AlphaFoldDB" id="A0A5C6TQK4"/>
<comment type="caution">
    <text evidence="2">The sequence shown here is derived from an EMBL/GenBank/DDBJ whole genome shotgun (WGS) entry which is preliminary data.</text>
</comment>
<evidence type="ECO:0008006" key="4">
    <source>
        <dbReference type="Google" id="ProtNLM"/>
    </source>
</evidence>
<keyword evidence="3" id="KW-1185">Reference proteome</keyword>
<feature type="transmembrane region" description="Helical" evidence="1">
    <location>
        <begin position="146"/>
        <end position="166"/>
    </location>
</feature>
<dbReference type="EMBL" id="VOQQ01000001">
    <property type="protein sequence ID" value="TXC62644.1"/>
    <property type="molecule type" value="Genomic_DNA"/>
</dbReference>
<sequence>MNDHPVLHAFPRRPIALVRDPARARRRLVLLIGALLLLVPLIWFAASTLHSRALRADLRARGVPAEVIDAQGNCYSRRSISGNTPRGCNLDIRYRTREDDTERSAKVYLPGAAPLVFAPPVLYDPQDPARVMTKADVDRGDPFMNLAVPLVLFTVLPLVALLVWFATGDGKLRKAAAAPRPGIVPILRATRDPRTNRLQLFFPRPGGGPDGAATFASGGPLLVTPPAGDAEGRQWALALLAEKDWPLLLDEGLSRLDLTPEERESILRAARG</sequence>
<proteinExistence type="predicted"/>
<protein>
    <recommendedName>
        <fullName evidence="4">DUF3592 domain-containing protein</fullName>
    </recommendedName>
</protein>
<evidence type="ECO:0000313" key="3">
    <source>
        <dbReference type="Proteomes" id="UP000321249"/>
    </source>
</evidence>
<evidence type="ECO:0000256" key="1">
    <source>
        <dbReference type="SAM" id="Phobius"/>
    </source>
</evidence>
<accession>A0A5C6TQK4</accession>
<gene>
    <name evidence="2" type="ORF">FRZ32_02600</name>
</gene>
<keyword evidence="1" id="KW-0472">Membrane</keyword>
<dbReference type="Proteomes" id="UP000321249">
    <property type="component" value="Unassembled WGS sequence"/>
</dbReference>
<evidence type="ECO:0000313" key="2">
    <source>
        <dbReference type="EMBL" id="TXC62644.1"/>
    </source>
</evidence>
<name>A0A5C6TQK4_9SPHN</name>
<organism evidence="2 3">
    <name type="scientific">Allosphingosinicella ginsenosidimutans</name>
    <dbReference type="NCBI Taxonomy" id="1176539"/>
    <lineage>
        <taxon>Bacteria</taxon>
        <taxon>Pseudomonadati</taxon>
        <taxon>Pseudomonadota</taxon>
        <taxon>Alphaproteobacteria</taxon>
        <taxon>Sphingomonadales</taxon>
        <taxon>Sphingomonadaceae</taxon>
        <taxon>Allosphingosinicella</taxon>
    </lineage>
</organism>
<dbReference type="OrthoDB" id="9842781at2"/>